<dbReference type="EMBL" id="LAZR01035099">
    <property type="protein sequence ID" value="KKL28436.1"/>
    <property type="molecule type" value="Genomic_DNA"/>
</dbReference>
<gene>
    <name evidence="2" type="ORF">LCGC14_2375170</name>
</gene>
<sequence>MEKSGNIPTMFPKGTIVKFNGVPCELLQDTPYFSGTFKGKRRWASQPGVEADGLTKSDCPSCKPSHEAGVSCLRCGSEPPAA</sequence>
<comment type="caution">
    <text evidence="2">The sequence shown here is derived from an EMBL/GenBank/DDBJ whole genome shotgun (WGS) entry which is preliminary data.</text>
</comment>
<protein>
    <submittedName>
        <fullName evidence="2">Uncharacterized protein</fullName>
    </submittedName>
</protein>
<organism evidence="2">
    <name type="scientific">marine sediment metagenome</name>
    <dbReference type="NCBI Taxonomy" id="412755"/>
    <lineage>
        <taxon>unclassified sequences</taxon>
        <taxon>metagenomes</taxon>
        <taxon>ecological metagenomes</taxon>
    </lineage>
</organism>
<feature type="region of interest" description="Disordered" evidence="1">
    <location>
        <begin position="63"/>
        <end position="82"/>
    </location>
</feature>
<accession>A0A0F9EF02</accession>
<name>A0A0F9EF02_9ZZZZ</name>
<dbReference type="AlphaFoldDB" id="A0A0F9EF02"/>
<proteinExistence type="predicted"/>
<evidence type="ECO:0000313" key="2">
    <source>
        <dbReference type="EMBL" id="KKL28436.1"/>
    </source>
</evidence>
<reference evidence="2" key="1">
    <citation type="journal article" date="2015" name="Nature">
        <title>Complex archaea that bridge the gap between prokaryotes and eukaryotes.</title>
        <authorList>
            <person name="Spang A."/>
            <person name="Saw J.H."/>
            <person name="Jorgensen S.L."/>
            <person name="Zaremba-Niedzwiedzka K."/>
            <person name="Martijn J."/>
            <person name="Lind A.E."/>
            <person name="van Eijk R."/>
            <person name="Schleper C."/>
            <person name="Guy L."/>
            <person name="Ettema T.J."/>
        </authorList>
    </citation>
    <scope>NUCLEOTIDE SEQUENCE</scope>
</reference>
<evidence type="ECO:0000256" key="1">
    <source>
        <dbReference type="SAM" id="MobiDB-lite"/>
    </source>
</evidence>